<keyword evidence="9" id="KW-1185">Reference proteome</keyword>
<dbReference type="PRINTS" id="PR00719">
    <property type="entry name" value="LMWPTPASE"/>
</dbReference>
<reference evidence="8 9" key="1">
    <citation type="submission" date="2018-06" db="EMBL/GenBank/DDBJ databases">
        <title>Comparative genomics of Brasilonema spp. strains.</title>
        <authorList>
            <person name="Alvarenga D.O."/>
            <person name="Fiore M.F."/>
            <person name="Varani A.M."/>
        </authorList>
    </citation>
    <scope>NUCLEOTIDE SEQUENCE [LARGE SCALE GENOMIC DNA]</scope>
    <source>
        <strain evidence="8 9">CENA114</strain>
    </source>
</reference>
<evidence type="ECO:0000313" key="9">
    <source>
        <dbReference type="Proteomes" id="UP000503129"/>
    </source>
</evidence>
<evidence type="ECO:0000256" key="5">
    <source>
        <dbReference type="ARBA" id="ARBA00051722"/>
    </source>
</evidence>
<dbReference type="InterPro" id="IPR023485">
    <property type="entry name" value="Ptyr_pPase"/>
</dbReference>
<gene>
    <name evidence="8" type="ORF">DP114_30175</name>
</gene>
<evidence type="ECO:0000313" key="8">
    <source>
        <dbReference type="EMBL" id="QDL11597.1"/>
    </source>
</evidence>
<dbReference type="InterPro" id="IPR036196">
    <property type="entry name" value="Ptyr_pPase_sf"/>
</dbReference>
<dbReference type="SMART" id="SM00226">
    <property type="entry name" value="LMWPc"/>
    <property type="match status" value="1"/>
</dbReference>
<dbReference type="Pfam" id="PF01451">
    <property type="entry name" value="LMWPc"/>
    <property type="match status" value="1"/>
</dbReference>
<dbReference type="Gene3D" id="3.40.50.2300">
    <property type="match status" value="1"/>
</dbReference>
<comment type="similarity">
    <text evidence="1">Belongs to the low molecular weight phosphotyrosine protein phosphatase family.</text>
</comment>
<evidence type="ECO:0000256" key="6">
    <source>
        <dbReference type="PIRSR" id="PIRSR617867-1"/>
    </source>
</evidence>
<dbReference type="KEGG" id="bsen:DP114_30175"/>
<dbReference type="EC" id="3.1.3.48" evidence="2"/>
<evidence type="ECO:0000256" key="2">
    <source>
        <dbReference type="ARBA" id="ARBA00013064"/>
    </source>
</evidence>
<feature type="domain" description="Phosphotyrosine protein phosphatase I" evidence="7">
    <location>
        <begin position="3"/>
        <end position="153"/>
    </location>
</feature>
<dbReference type="PANTHER" id="PTHR47439:SF1">
    <property type="entry name" value="ACID PHOSPHATASE"/>
    <property type="match status" value="1"/>
</dbReference>
<dbReference type="Proteomes" id="UP000503129">
    <property type="component" value="Chromosome"/>
</dbReference>
<comment type="catalytic activity">
    <reaction evidence="5">
        <text>O-phospho-L-tyrosyl-[protein] + H2O = L-tyrosyl-[protein] + phosphate</text>
        <dbReference type="Rhea" id="RHEA:10684"/>
        <dbReference type="Rhea" id="RHEA-COMP:10136"/>
        <dbReference type="Rhea" id="RHEA-COMP:20101"/>
        <dbReference type="ChEBI" id="CHEBI:15377"/>
        <dbReference type="ChEBI" id="CHEBI:43474"/>
        <dbReference type="ChEBI" id="CHEBI:46858"/>
        <dbReference type="ChEBI" id="CHEBI:61978"/>
        <dbReference type="EC" id="3.1.3.48"/>
    </reaction>
</comment>
<accession>A0A856MQA5</accession>
<dbReference type="InterPro" id="IPR052995">
    <property type="entry name" value="LMW-PTP"/>
</dbReference>
<dbReference type="CDD" id="cd16343">
    <property type="entry name" value="LMWPTP"/>
    <property type="match status" value="1"/>
</dbReference>
<dbReference type="FunFam" id="3.40.50.2300:FF:000113">
    <property type="entry name" value="Low molecular weight protein-tyrosine-phosphatase"/>
    <property type="match status" value="1"/>
</dbReference>
<sequence>MPYKLLFVCLGNICRSPAAENIMNHLIEQAGLSERIVCDSAGTSSYHTGSPPDSRMSFAARQKLQIKLLGKARQFQKSDFENFDLILAMDQDNYEDILSLDPARKYRHKVHLICDFCSRHNLKEVPDPYYGGPEGFNRVIDLLVDACEGLLKDLPSQDSGL</sequence>
<evidence type="ECO:0000256" key="3">
    <source>
        <dbReference type="ARBA" id="ARBA00022801"/>
    </source>
</evidence>
<dbReference type="RefSeq" id="WP_171977844.1">
    <property type="nucleotide sequence ID" value="NZ_CAWOXK010000001.1"/>
</dbReference>
<keyword evidence="3" id="KW-0378">Hydrolase</keyword>
<evidence type="ECO:0000256" key="4">
    <source>
        <dbReference type="ARBA" id="ARBA00022912"/>
    </source>
</evidence>
<protein>
    <recommendedName>
        <fullName evidence="2">protein-tyrosine-phosphatase</fullName>
        <ecNumber evidence="2">3.1.3.48</ecNumber>
    </recommendedName>
</protein>
<feature type="active site" evidence="6">
    <location>
        <position position="15"/>
    </location>
</feature>
<feature type="active site" description="Nucleophile" evidence="6">
    <location>
        <position position="9"/>
    </location>
</feature>
<dbReference type="EMBL" id="CP030118">
    <property type="protein sequence ID" value="QDL11597.1"/>
    <property type="molecule type" value="Genomic_DNA"/>
</dbReference>
<proteinExistence type="inferred from homology"/>
<dbReference type="SUPFAM" id="SSF52788">
    <property type="entry name" value="Phosphotyrosine protein phosphatases I"/>
    <property type="match status" value="1"/>
</dbReference>
<organism evidence="8 9">
    <name type="scientific">Brasilonema sennae CENA114</name>
    <dbReference type="NCBI Taxonomy" id="415709"/>
    <lineage>
        <taxon>Bacteria</taxon>
        <taxon>Bacillati</taxon>
        <taxon>Cyanobacteriota</taxon>
        <taxon>Cyanophyceae</taxon>
        <taxon>Nostocales</taxon>
        <taxon>Scytonemataceae</taxon>
        <taxon>Brasilonema</taxon>
        <taxon>Bromeliae group (in: Brasilonema)</taxon>
    </lineage>
</organism>
<name>A0A856MQA5_9CYAN</name>
<dbReference type="InterPro" id="IPR017867">
    <property type="entry name" value="Tyr_phospatase_low_mol_wt"/>
</dbReference>
<dbReference type="GO" id="GO:0004725">
    <property type="term" value="F:protein tyrosine phosphatase activity"/>
    <property type="evidence" value="ECO:0007669"/>
    <property type="project" value="UniProtKB-EC"/>
</dbReference>
<feature type="active site" description="Proton donor" evidence="6">
    <location>
        <position position="127"/>
    </location>
</feature>
<keyword evidence="4" id="KW-0904">Protein phosphatase</keyword>
<evidence type="ECO:0000259" key="7">
    <source>
        <dbReference type="SMART" id="SM00226"/>
    </source>
</evidence>
<evidence type="ECO:0000256" key="1">
    <source>
        <dbReference type="ARBA" id="ARBA00011063"/>
    </source>
</evidence>
<dbReference type="AlphaFoldDB" id="A0A856MQA5"/>
<dbReference type="PANTHER" id="PTHR47439">
    <property type="entry name" value="LOW MOLECULAR WEIGHT PHOSPHOTYROSINE PROTEIN PHOSPHATASE-RELATED"/>
    <property type="match status" value="1"/>
</dbReference>